<name>A0A699YWS2_HAELA</name>
<keyword evidence="2" id="KW-1185">Reference proteome</keyword>
<sequence>MCDAHGDQLWPKVWEAACRGERMTHARWMAINDSPVTHIVLRTRHVVAQWVWHVACTVTRRLSAPQPLPLLPLLRSNQKAHTYMCKACSANLGKLPPLYLLPQLSQTLGGDLLPPPSDAAATGGLPVSLAAPACPLNVTVPYACAIGYRTSGCCEIAVVKATASVPNAHFSSAFWCVCLQLATAATCAATCATGPYRAGTPTPGLADLALAWLGGLPSSTAQWGVSLCRLHSGECSARLTRPGHRTCTWVWEMHEIPYITCGKLEWRLQ</sequence>
<gene>
    <name evidence="1" type="ORF">HaLaN_10015</name>
</gene>
<reference evidence="1 2" key="1">
    <citation type="submission" date="2020-02" db="EMBL/GenBank/DDBJ databases">
        <title>Draft genome sequence of Haematococcus lacustris strain NIES-144.</title>
        <authorList>
            <person name="Morimoto D."/>
            <person name="Nakagawa S."/>
            <person name="Yoshida T."/>
            <person name="Sawayama S."/>
        </authorList>
    </citation>
    <scope>NUCLEOTIDE SEQUENCE [LARGE SCALE GENOMIC DNA]</scope>
    <source>
        <strain evidence="1 2">NIES-144</strain>
    </source>
</reference>
<organism evidence="1 2">
    <name type="scientific">Haematococcus lacustris</name>
    <name type="common">Green alga</name>
    <name type="synonym">Haematococcus pluvialis</name>
    <dbReference type="NCBI Taxonomy" id="44745"/>
    <lineage>
        <taxon>Eukaryota</taxon>
        <taxon>Viridiplantae</taxon>
        <taxon>Chlorophyta</taxon>
        <taxon>core chlorophytes</taxon>
        <taxon>Chlorophyceae</taxon>
        <taxon>CS clade</taxon>
        <taxon>Chlamydomonadales</taxon>
        <taxon>Haematococcaceae</taxon>
        <taxon>Haematococcus</taxon>
    </lineage>
</organism>
<accession>A0A699YWS2</accession>
<comment type="caution">
    <text evidence="1">The sequence shown here is derived from an EMBL/GenBank/DDBJ whole genome shotgun (WGS) entry which is preliminary data.</text>
</comment>
<proteinExistence type="predicted"/>
<dbReference type="Proteomes" id="UP000485058">
    <property type="component" value="Unassembled WGS sequence"/>
</dbReference>
<evidence type="ECO:0000313" key="2">
    <source>
        <dbReference type="Proteomes" id="UP000485058"/>
    </source>
</evidence>
<evidence type="ECO:0000313" key="1">
    <source>
        <dbReference type="EMBL" id="GFH14041.1"/>
    </source>
</evidence>
<protein>
    <submittedName>
        <fullName evidence="1">Uncharacterized protein</fullName>
    </submittedName>
</protein>
<dbReference type="AlphaFoldDB" id="A0A699YWS2"/>
<dbReference type="EMBL" id="BLLF01000680">
    <property type="protein sequence ID" value="GFH14041.1"/>
    <property type="molecule type" value="Genomic_DNA"/>
</dbReference>